<evidence type="ECO:0000256" key="8">
    <source>
        <dbReference type="ARBA" id="ARBA00022833"/>
    </source>
</evidence>
<dbReference type="EC" id="2.7.7.6" evidence="3"/>
<dbReference type="PANTHER" id="PTHR19376:SF11">
    <property type="entry name" value="DNA-DIRECTED RNA POLYMERASE I SUBUNIT RPA1"/>
    <property type="match status" value="1"/>
</dbReference>
<evidence type="ECO:0000256" key="4">
    <source>
        <dbReference type="ARBA" id="ARBA00022478"/>
    </source>
</evidence>
<keyword evidence="8" id="KW-0862">Zinc</keyword>
<evidence type="ECO:0000256" key="10">
    <source>
        <dbReference type="ARBA" id="ARBA00023163"/>
    </source>
</evidence>
<evidence type="ECO:0000256" key="5">
    <source>
        <dbReference type="ARBA" id="ARBA00022679"/>
    </source>
</evidence>
<keyword evidence="6" id="KW-0548">Nucleotidyltransferase</keyword>
<dbReference type="GO" id="GO:0046872">
    <property type="term" value="F:metal ion binding"/>
    <property type="evidence" value="ECO:0007669"/>
    <property type="project" value="UniProtKB-KW"/>
</dbReference>
<reference evidence="16 17" key="1">
    <citation type="journal article" date="2018" name="Nat. Ecol. Evol.">
        <title>Pezizomycetes genomes reveal the molecular basis of ectomycorrhizal truffle lifestyle.</title>
        <authorList>
            <person name="Murat C."/>
            <person name="Payen T."/>
            <person name="Noel B."/>
            <person name="Kuo A."/>
            <person name="Morin E."/>
            <person name="Chen J."/>
            <person name="Kohler A."/>
            <person name="Krizsan K."/>
            <person name="Balestrini R."/>
            <person name="Da Silva C."/>
            <person name="Montanini B."/>
            <person name="Hainaut M."/>
            <person name="Levati E."/>
            <person name="Barry K.W."/>
            <person name="Belfiori B."/>
            <person name="Cichocki N."/>
            <person name="Clum A."/>
            <person name="Dockter R.B."/>
            <person name="Fauchery L."/>
            <person name="Guy J."/>
            <person name="Iotti M."/>
            <person name="Le Tacon F."/>
            <person name="Lindquist E.A."/>
            <person name="Lipzen A."/>
            <person name="Malagnac F."/>
            <person name="Mello A."/>
            <person name="Molinier V."/>
            <person name="Miyauchi S."/>
            <person name="Poulain J."/>
            <person name="Riccioni C."/>
            <person name="Rubini A."/>
            <person name="Sitrit Y."/>
            <person name="Splivallo R."/>
            <person name="Traeger S."/>
            <person name="Wang M."/>
            <person name="Zifcakova L."/>
            <person name="Wipf D."/>
            <person name="Zambonelli A."/>
            <person name="Paolocci F."/>
            <person name="Nowrousian M."/>
            <person name="Ottonello S."/>
            <person name="Baldrian P."/>
            <person name="Spatafora J.W."/>
            <person name="Henrissat B."/>
            <person name="Nagy L.G."/>
            <person name="Aury J.M."/>
            <person name="Wincker P."/>
            <person name="Grigoriev I.V."/>
            <person name="Bonfante P."/>
            <person name="Martin F.M."/>
        </authorList>
    </citation>
    <scope>NUCLEOTIDE SEQUENCE [LARGE SCALE GENOMIC DNA]</scope>
    <source>
        <strain evidence="16 17">120613-1</strain>
    </source>
</reference>
<dbReference type="AlphaFoldDB" id="A0A3N4K427"/>
<evidence type="ECO:0000256" key="7">
    <source>
        <dbReference type="ARBA" id="ARBA00022723"/>
    </source>
</evidence>
<dbReference type="GO" id="GO:0006351">
    <property type="term" value="P:DNA-templated transcription"/>
    <property type="evidence" value="ECO:0007669"/>
    <property type="project" value="InterPro"/>
</dbReference>
<evidence type="ECO:0000259" key="14">
    <source>
        <dbReference type="Pfam" id="PF04998"/>
    </source>
</evidence>
<dbReference type="Proteomes" id="UP000276215">
    <property type="component" value="Unassembled WGS sequence"/>
</dbReference>
<evidence type="ECO:0000256" key="12">
    <source>
        <dbReference type="SAM" id="MobiDB-lite"/>
    </source>
</evidence>
<feature type="domain" description="RNA polymerase Rpb1" evidence="13">
    <location>
        <begin position="24"/>
        <end position="204"/>
    </location>
</feature>
<name>A0A3N4K427_9PEZI</name>
<dbReference type="Gene3D" id="1.10.132.30">
    <property type="match status" value="1"/>
</dbReference>
<dbReference type="Pfam" id="PF05000">
    <property type="entry name" value="RNA_pol_Rpb1_4"/>
    <property type="match status" value="1"/>
</dbReference>
<keyword evidence="11" id="KW-0539">Nucleus</keyword>
<dbReference type="PANTHER" id="PTHR19376">
    <property type="entry name" value="DNA-DIRECTED RNA POLYMERASE"/>
    <property type="match status" value="1"/>
</dbReference>
<dbReference type="Pfam" id="PF04998">
    <property type="entry name" value="RNA_pol_Rpb1_5"/>
    <property type="match status" value="1"/>
</dbReference>
<comment type="similarity">
    <text evidence="2">Belongs to the RNA polymerase beta' chain family.</text>
</comment>
<feature type="domain" description="RNA polymerase Rpb1" evidence="14">
    <location>
        <begin position="359"/>
        <end position="992"/>
    </location>
</feature>
<keyword evidence="9" id="KW-0460">Magnesium</keyword>
<dbReference type="CDD" id="cd02735">
    <property type="entry name" value="RNAP_I_Rpa1_C"/>
    <property type="match status" value="1"/>
</dbReference>
<keyword evidence="10" id="KW-0804">Transcription</keyword>
<dbReference type="Gene3D" id="1.10.357.120">
    <property type="match status" value="1"/>
</dbReference>
<feature type="compositionally biased region" description="Acidic residues" evidence="12">
    <location>
        <begin position="754"/>
        <end position="771"/>
    </location>
</feature>
<evidence type="ECO:0000259" key="13">
    <source>
        <dbReference type="Pfam" id="PF04983"/>
    </source>
</evidence>
<accession>A0A3N4K427</accession>
<feature type="domain" description="RNA polymerase Rpb1" evidence="15">
    <location>
        <begin position="260"/>
        <end position="352"/>
    </location>
</feature>
<keyword evidence="5" id="KW-0808">Transferase</keyword>
<dbReference type="InterPro" id="IPR007083">
    <property type="entry name" value="RNA_pol_Rpb1_4"/>
</dbReference>
<dbReference type="EMBL" id="ML120364">
    <property type="protein sequence ID" value="RPB03161.1"/>
    <property type="molecule type" value="Genomic_DNA"/>
</dbReference>
<gene>
    <name evidence="16" type="ORF">L873DRAFT_1670990</name>
</gene>
<dbReference type="InterPro" id="IPR045867">
    <property type="entry name" value="DNA-dir_RpoC_beta_prime"/>
</dbReference>
<dbReference type="InterPro" id="IPR007066">
    <property type="entry name" value="RNA_pol_Rpb1_3"/>
</dbReference>
<dbReference type="Gene3D" id="1.10.150.390">
    <property type="match status" value="1"/>
</dbReference>
<dbReference type="Gene3D" id="3.30.70.2850">
    <property type="match status" value="1"/>
</dbReference>
<evidence type="ECO:0000256" key="6">
    <source>
        <dbReference type="ARBA" id="ARBA00022695"/>
    </source>
</evidence>
<dbReference type="STRING" id="1336337.A0A3N4K427"/>
<keyword evidence="7" id="KW-0479">Metal-binding</keyword>
<dbReference type="SUPFAM" id="SSF64484">
    <property type="entry name" value="beta and beta-prime subunits of DNA dependent RNA-polymerase"/>
    <property type="match status" value="1"/>
</dbReference>
<proteinExistence type="inferred from homology"/>
<protein>
    <recommendedName>
        <fullName evidence="3">DNA-directed RNA polymerase</fullName>
        <ecNumber evidence="3">2.7.7.6</ecNumber>
    </recommendedName>
</protein>
<dbReference type="CDD" id="cd01435">
    <property type="entry name" value="RNAP_I_RPA1_N"/>
    <property type="match status" value="1"/>
</dbReference>
<dbReference type="FunFam" id="1.10.274.100:FF:000006">
    <property type="entry name" value="DNA-directed RNA polymerase subunit"/>
    <property type="match status" value="1"/>
</dbReference>
<dbReference type="Pfam" id="PF04983">
    <property type="entry name" value="RNA_pol_Rpb1_3"/>
    <property type="match status" value="1"/>
</dbReference>
<dbReference type="GO" id="GO:0003899">
    <property type="term" value="F:DNA-directed RNA polymerase activity"/>
    <property type="evidence" value="ECO:0007669"/>
    <property type="project" value="UniProtKB-EC"/>
</dbReference>
<dbReference type="GO" id="GO:0005736">
    <property type="term" value="C:RNA polymerase I complex"/>
    <property type="evidence" value="ECO:0007669"/>
    <property type="project" value="TreeGrafter"/>
</dbReference>
<dbReference type="InterPro" id="IPR015699">
    <property type="entry name" value="DNA-dir_RNA_pol1_lsu_N"/>
</dbReference>
<evidence type="ECO:0000256" key="2">
    <source>
        <dbReference type="ARBA" id="ARBA00006460"/>
    </source>
</evidence>
<dbReference type="InterPro" id="IPR042102">
    <property type="entry name" value="RNA_pol_Rpb1_3_sf"/>
</dbReference>
<organism evidence="16 17">
    <name type="scientific">Choiromyces venosus 120613-1</name>
    <dbReference type="NCBI Taxonomy" id="1336337"/>
    <lineage>
        <taxon>Eukaryota</taxon>
        <taxon>Fungi</taxon>
        <taxon>Dikarya</taxon>
        <taxon>Ascomycota</taxon>
        <taxon>Pezizomycotina</taxon>
        <taxon>Pezizomycetes</taxon>
        <taxon>Pezizales</taxon>
        <taxon>Tuberaceae</taxon>
        <taxon>Choiromyces</taxon>
    </lineage>
</organism>
<evidence type="ECO:0000256" key="9">
    <source>
        <dbReference type="ARBA" id="ARBA00022842"/>
    </source>
</evidence>
<dbReference type="InterPro" id="IPR038120">
    <property type="entry name" value="Rpb1_funnel_sf"/>
</dbReference>
<comment type="subcellular location">
    <subcellularLocation>
        <location evidence="1">Nucleus</location>
    </subcellularLocation>
</comment>
<dbReference type="InterPro" id="IPR007081">
    <property type="entry name" value="RNA_pol_Rpb1_5"/>
</dbReference>
<evidence type="ECO:0000313" key="17">
    <source>
        <dbReference type="Proteomes" id="UP000276215"/>
    </source>
</evidence>
<evidence type="ECO:0000256" key="11">
    <source>
        <dbReference type="ARBA" id="ARBA00023242"/>
    </source>
</evidence>
<dbReference type="GO" id="GO:0003677">
    <property type="term" value="F:DNA binding"/>
    <property type="evidence" value="ECO:0007669"/>
    <property type="project" value="InterPro"/>
</dbReference>
<feature type="region of interest" description="Disordered" evidence="12">
    <location>
        <begin position="717"/>
        <end position="841"/>
    </location>
</feature>
<sequence>MNMHLPQNEVARAEAKEIANTDSQYLVPTSGKPLRGLIQDHLVMGVWLTNRDTMFTRDEYQQLLYSCLLPERNTLFKGRSSRIITLPPSVMKPKRLWTGKQVITTILENIKPKFFHGLTLYSKSKTPGDSWYPGCEEGQVIFHDGYFVSGILDKNQLGPTEFGLIHSLYEIYGPTVAGSMLSIMGRLLTKFLHMRAHTCGMDDLLLTPEGDAKRRGVLKGSKKVGKDLSAEYVGLEKENVNSTELAARLEAVLRDENKSRTLDLKANAQTKNFTSRVIGQCLPSGLQKHFPKNNFQAMTVSGAKGSDVNASQISCLLGQQVLEGRRVPVMVSGKTLPCFKPFETDVRAGGYVTDRFLTGVRPQEYFFHCMAGREGLIDTAVKTSRSGYLQRCLIKGMEGIQVHYDNTVRDSDGSLVQFLYGEDALDVSKQKHLKQFKFLAQNINSVVRKLTDDLVNEDLGPRIQKLSEHLNLGVGSEHMKKSMKKYKKTGDLGASDVTMSQYSPSRYLGSVSENFALAREKYLTEDPDGIIVGSKRSKYLVGSQMSRGLDKSEFRHLMALKYLRSVVDPGEAVGIIAGQSIGEPSTQMTLNTFHLAGHATKNVTLGIPRLREIVMTASATIATPTMTLTLRPETSDREAEIFAKQCSKLLLSEVIDKVSITENLTKTSKEYLLRLELFPAADYEEEYSITKRQVLNILKKVFLNQLERAINKVLNPKKAKSKERIGKDDAMPNIGESAGPTEEAPRIARAAAADTEDGDAISDDEGDDDDATNVKQRSRKSEAVSYDNPDDDEEEISRRAQASDGEEEDGEQTDEGLGTDAGMQEDGNTAEKTKAGKKTTISRGWNSDNIKKFEFDKEGGQWCEVKLQYPVEAPKVLMLPIVEKVCRETVIHELGGIGSVAKRKLAVEGVNFAAFWNEQDTIDPNTLETNDIAALLRVYGVEAARANIIKEMNAVFGGHGISVDIRHLNLIADIMTRGGGFTPFNRQGLKTSVSPFLKMSFETTSNFLTEAIGEGDFDDLTSPSSRIVLGKLSGVGSGSFDVLVGGLRG</sequence>
<dbReference type="Gene3D" id="1.10.274.100">
    <property type="entry name" value="RNA polymerase Rpb1, domain 3"/>
    <property type="match status" value="1"/>
</dbReference>
<feature type="compositionally biased region" description="Acidic residues" evidence="12">
    <location>
        <begin position="804"/>
        <end position="814"/>
    </location>
</feature>
<keyword evidence="4" id="KW-0240">DNA-directed RNA polymerase</keyword>
<keyword evidence="17" id="KW-1185">Reference proteome</keyword>
<evidence type="ECO:0000313" key="16">
    <source>
        <dbReference type="EMBL" id="RPB03161.1"/>
    </source>
</evidence>
<evidence type="ECO:0000256" key="3">
    <source>
        <dbReference type="ARBA" id="ARBA00012418"/>
    </source>
</evidence>
<dbReference type="InterPro" id="IPR047107">
    <property type="entry name" value="DNA-dir_RNA_pol1_lsu_C"/>
</dbReference>
<evidence type="ECO:0000259" key="15">
    <source>
        <dbReference type="Pfam" id="PF05000"/>
    </source>
</evidence>
<evidence type="ECO:0000256" key="1">
    <source>
        <dbReference type="ARBA" id="ARBA00004123"/>
    </source>
</evidence>
<dbReference type="OrthoDB" id="270392at2759"/>